<organism evidence="1">
    <name type="scientific">marine sediment metagenome</name>
    <dbReference type="NCBI Taxonomy" id="412755"/>
    <lineage>
        <taxon>unclassified sequences</taxon>
        <taxon>metagenomes</taxon>
        <taxon>ecological metagenomes</taxon>
    </lineage>
</organism>
<name>X1BLY0_9ZZZZ</name>
<comment type="caution">
    <text evidence="1">The sequence shown here is derived from an EMBL/GenBank/DDBJ whole genome shotgun (WGS) entry which is preliminary data.</text>
</comment>
<sequence length="300" mass="34464">PKFEPIKVIERPLVPSPPSEEYRSTINAEIPFGTIIEKGIFEGTIPWEEKKRIPRINDNALITKKLSDNLLDQSEDLKNYSDSCKCRGNTVPDPRCNHPHCEDCPPTYCTSDPCRPVRGNIQNTEQKNLENIYSGTEITYTNKFGDDIKITTSLTAEQAKTEEEVRFLKEQLDRLERAEKFMLDCYEWFDSLSDFLIKKTDFAENEWPFRKINFWEEISIKGDWATFYCPVSGTIMGEAEYAVSDISPETMKELEEAWAAEITEPAEPTACTTGIPVGEIIDRTKRVGYKMVERMEDSLN</sequence>
<evidence type="ECO:0000313" key="1">
    <source>
        <dbReference type="EMBL" id="GAG82202.1"/>
    </source>
</evidence>
<dbReference type="AlphaFoldDB" id="X1BLY0"/>
<gene>
    <name evidence="1" type="ORF">S01H4_31677</name>
</gene>
<dbReference type="EMBL" id="BART01016476">
    <property type="protein sequence ID" value="GAG82202.1"/>
    <property type="molecule type" value="Genomic_DNA"/>
</dbReference>
<proteinExistence type="predicted"/>
<feature type="non-terminal residue" evidence="1">
    <location>
        <position position="1"/>
    </location>
</feature>
<reference evidence="1" key="1">
    <citation type="journal article" date="2014" name="Front. Microbiol.">
        <title>High frequency of phylogenetically diverse reductive dehalogenase-homologous genes in deep subseafloor sedimentary metagenomes.</title>
        <authorList>
            <person name="Kawai M."/>
            <person name="Futagami T."/>
            <person name="Toyoda A."/>
            <person name="Takaki Y."/>
            <person name="Nishi S."/>
            <person name="Hori S."/>
            <person name="Arai W."/>
            <person name="Tsubouchi T."/>
            <person name="Morono Y."/>
            <person name="Uchiyama I."/>
            <person name="Ito T."/>
            <person name="Fujiyama A."/>
            <person name="Inagaki F."/>
            <person name="Takami H."/>
        </authorList>
    </citation>
    <scope>NUCLEOTIDE SEQUENCE</scope>
    <source>
        <strain evidence="1">Expedition CK06-06</strain>
    </source>
</reference>
<accession>X1BLY0</accession>
<protein>
    <submittedName>
        <fullName evidence="1">Uncharacterized protein</fullName>
    </submittedName>
</protein>